<organism evidence="2 3">
    <name type="scientific">Novipirellula rosea</name>
    <dbReference type="NCBI Taxonomy" id="1031540"/>
    <lineage>
        <taxon>Bacteria</taxon>
        <taxon>Pseudomonadati</taxon>
        <taxon>Planctomycetota</taxon>
        <taxon>Planctomycetia</taxon>
        <taxon>Pirellulales</taxon>
        <taxon>Pirellulaceae</taxon>
        <taxon>Novipirellula</taxon>
    </lineage>
</organism>
<proteinExistence type="predicted"/>
<keyword evidence="3" id="KW-1185">Reference proteome</keyword>
<feature type="transmembrane region" description="Helical" evidence="1">
    <location>
        <begin position="310"/>
        <end position="328"/>
    </location>
</feature>
<evidence type="ECO:0000313" key="3">
    <source>
        <dbReference type="Proteomes" id="UP001500840"/>
    </source>
</evidence>
<keyword evidence="1" id="KW-0812">Transmembrane</keyword>
<sequence length="795" mass="87714">MLAENFLAETACFSQHRLRILLQSAAMRSKVAKVESNSVADSARFSTSLSDNNAARYESGLQWLAIVCVAVVMAFQPYSADDFWWQLSRGREVASGSITPSRSLLTLETMAEADWLGGLPIFAIDHFLGGHGLMLCRVLFVAAGLAWMLAPRKSKGFVRPSVWFVVTLAMIALARRFEFTPAMVDCIAIIVLVGLMYRKSDETDSASSDRRKPTVAMLTAAGLFLVWSNMSPAILAGLIGWITFCIAASLVADPGHRTNWILAILMLAGGSINPRGIFAWTDSLASIVPVWRNPAALFSGTPWQPLLEGLTDPAAILFLLLTVIWVVTQTVRRPRMPRGLFCFAWIQWLAWSSSHNVSLATTWLAADMLMSWHRQGQYRISNLGLSRSHRIGFLATGVGIAVVLSLSGLVSTMGWGIDASLDNRMLRMTLQQTRPYGTAFSDDTRSGGMLAWEIPQLRELSDASDTAALRLQDVALRAVIAGRFAEHRRVIDDLRQQRLMSYWLSDGSQGGYWLPLERRETTLLVISNRDTELIGGLEPSIWKPLSLDSPVIPYAAAGDEHYARQMVETLTNREIVEFQNWQYSFPTSTGSLFDRDRWGFTPVIVDAEHAYRQAEVFRGMGLRYAALRVLFVGRDASPESVPLACAMKRCQTELANAEIVAAGAPSWFRYFAATELLASDDCALDVAAENPSVSPSWSSPDANGLGSELRTRVAAYLQQGPEELMVANDFQSHSDIEHAELMYAGLCGAIEAGQHSVADRYLQWFDANPATAAVKRLVEVRARELHPSQTSSNDS</sequence>
<feature type="transmembrane region" description="Helical" evidence="1">
    <location>
        <begin position="60"/>
        <end position="78"/>
    </location>
</feature>
<protein>
    <recommendedName>
        <fullName evidence="4">Transmembrane protein</fullName>
    </recommendedName>
</protein>
<keyword evidence="1" id="KW-0472">Membrane</keyword>
<feature type="transmembrane region" description="Helical" evidence="1">
    <location>
        <begin position="259"/>
        <end position="280"/>
    </location>
</feature>
<dbReference type="Proteomes" id="UP001500840">
    <property type="component" value="Unassembled WGS sequence"/>
</dbReference>
<feature type="transmembrane region" description="Helical" evidence="1">
    <location>
        <begin position="157"/>
        <end position="174"/>
    </location>
</feature>
<feature type="transmembrane region" description="Helical" evidence="1">
    <location>
        <begin position="233"/>
        <end position="252"/>
    </location>
</feature>
<name>A0ABP8M8D0_9BACT</name>
<accession>A0ABP8M8D0</accession>
<feature type="transmembrane region" description="Helical" evidence="1">
    <location>
        <begin position="128"/>
        <end position="150"/>
    </location>
</feature>
<feature type="transmembrane region" description="Helical" evidence="1">
    <location>
        <begin position="391"/>
        <end position="417"/>
    </location>
</feature>
<evidence type="ECO:0008006" key="4">
    <source>
        <dbReference type="Google" id="ProtNLM"/>
    </source>
</evidence>
<dbReference type="EMBL" id="BAABGA010000006">
    <property type="protein sequence ID" value="GAA4444809.1"/>
    <property type="molecule type" value="Genomic_DNA"/>
</dbReference>
<reference evidence="3" key="1">
    <citation type="journal article" date="2019" name="Int. J. Syst. Evol. Microbiol.">
        <title>The Global Catalogue of Microorganisms (GCM) 10K type strain sequencing project: providing services to taxonomists for standard genome sequencing and annotation.</title>
        <authorList>
            <consortium name="The Broad Institute Genomics Platform"/>
            <consortium name="The Broad Institute Genome Sequencing Center for Infectious Disease"/>
            <person name="Wu L."/>
            <person name="Ma J."/>
        </authorList>
    </citation>
    <scope>NUCLEOTIDE SEQUENCE [LARGE SCALE GENOMIC DNA]</scope>
    <source>
        <strain evidence="3">JCM 17759</strain>
    </source>
</reference>
<evidence type="ECO:0000313" key="2">
    <source>
        <dbReference type="EMBL" id="GAA4444809.1"/>
    </source>
</evidence>
<comment type="caution">
    <text evidence="2">The sequence shown here is derived from an EMBL/GenBank/DDBJ whole genome shotgun (WGS) entry which is preliminary data.</text>
</comment>
<keyword evidence="1" id="KW-1133">Transmembrane helix</keyword>
<evidence type="ECO:0000256" key="1">
    <source>
        <dbReference type="SAM" id="Phobius"/>
    </source>
</evidence>
<gene>
    <name evidence="2" type="ORF">GCM10023156_03610</name>
</gene>